<feature type="binding site" evidence="1">
    <location>
        <position position="104"/>
    </location>
    <ligand>
        <name>Mg(2+)</name>
        <dbReference type="ChEBI" id="CHEBI:18420"/>
        <label>1</label>
        <note>catalytic</note>
    </ligand>
</feature>
<dbReference type="GO" id="GO:0000103">
    <property type="term" value="P:sulfate assimilation"/>
    <property type="evidence" value="ECO:0007669"/>
    <property type="project" value="TreeGrafter"/>
</dbReference>
<evidence type="ECO:0000313" key="3">
    <source>
        <dbReference type="Proteomes" id="UP000030491"/>
    </source>
</evidence>
<dbReference type="InterPro" id="IPR050725">
    <property type="entry name" value="CysQ/Inositol_MonoPase"/>
</dbReference>
<dbReference type="GO" id="GO:0008441">
    <property type="term" value="F:3'(2'),5'-bisphosphate nucleotidase activity"/>
    <property type="evidence" value="ECO:0007669"/>
    <property type="project" value="UniProtKB-EC"/>
</dbReference>
<dbReference type="EMBL" id="JNAJ01000004">
    <property type="protein sequence ID" value="KGF93030.1"/>
    <property type="molecule type" value="Genomic_DNA"/>
</dbReference>
<feature type="binding site" evidence="1">
    <location>
        <position position="106"/>
    </location>
    <ligand>
        <name>Mg(2+)</name>
        <dbReference type="ChEBI" id="CHEBI:18420"/>
        <label>1</label>
        <note>catalytic</note>
    </ligand>
</feature>
<evidence type="ECO:0000313" key="2">
    <source>
        <dbReference type="EMBL" id="KGF93030.1"/>
    </source>
</evidence>
<dbReference type="AlphaFoldDB" id="A0A0A1ZUE9"/>
<reference evidence="3" key="1">
    <citation type="journal article" date="2014" name="Sci. Data">
        <title>Genomes of diverse isolates of the marine cyanobacterium Prochlorococcus.</title>
        <authorList>
            <person name="Biller S."/>
            <person name="Berube P."/>
            <person name="Thompson J."/>
            <person name="Kelly L."/>
            <person name="Roggensack S."/>
            <person name="Awad L."/>
            <person name="Roache-Johnson K."/>
            <person name="Ding H."/>
            <person name="Giovannoni S.J."/>
            <person name="Moore L.R."/>
            <person name="Chisholm S.W."/>
        </authorList>
    </citation>
    <scope>NUCLEOTIDE SEQUENCE [LARGE SCALE GENOMIC DNA]</scope>
</reference>
<proteinExistence type="predicted"/>
<dbReference type="GO" id="GO:0046872">
    <property type="term" value="F:metal ion binding"/>
    <property type="evidence" value="ECO:0007669"/>
    <property type="project" value="UniProtKB-KW"/>
</dbReference>
<dbReference type="GO" id="GO:0050427">
    <property type="term" value="P:3'-phosphoadenosine 5'-phosphosulfate metabolic process"/>
    <property type="evidence" value="ECO:0007669"/>
    <property type="project" value="TreeGrafter"/>
</dbReference>
<dbReference type="CDD" id="cd01638">
    <property type="entry name" value="CysQ"/>
    <property type="match status" value="1"/>
</dbReference>
<dbReference type="PANTHER" id="PTHR43028">
    <property type="entry name" value="3'(2'),5'-BISPHOSPHATE NUCLEOTIDASE 1"/>
    <property type="match status" value="1"/>
</dbReference>
<feature type="binding site" evidence="1">
    <location>
        <position position="83"/>
    </location>
    <ligand>
        <name>Mg(2+)</name>
        <dbReference type="ChEBI" id="CHEBI:18420"/>
        <label>1</label>
        <note>catalytic</note>
    </ligand>
</feature>
<comment type="cofactor">
    <cofactor evidence="1">
        <name>Mg(2+)</name>
        <dbReference type="ChEBI" id="CHEBI:18420"/>
    </cofactor>
</comment>
<keyword evidence="2" id="KW-0378">Hydrolase</keyword>
<feature type="binding site" evidence="1">
    <location>
        <position position="107"/>
    </location>
    <ligand>
        <name>Mg(2+)</name>
        <dbReference type="ChEBI" id="CHEBI:18420"/>
        <label>1</label>
        <note>catalytic</note>
    </ligand>
</feature>
<dbReference type="OrthoDB" id="9772456at2"/>
<dbReference type="Proteomes" id="UP000030491">
    <property type="component" value="Unassembled WGS sequence"/>
</dbReference>
<dbReference type="Pfam" id="PF00459">
    <property type="entry name" value="Inositol_P"/>
    <property type="match status" value="1"/>
</dbReference>
<feature type="binding site" evidence="1">
    <location>
        <position position="236"/>
    </location>
    <ligand>
        <name>Mg(2+)</name>
        <dbReference type="ChEBI" id="CHEBI:18420"/>
        <label>1</label>
        <note>catalytic</note>
    </ligand>
</feature>
<evidence type="ECO:0000256" key="1">
    <source>
        <dbReference type="PIRSR" id="PIRSR600760-2"/>
    </source>
</evidence>
<dbReference type="Gene3D" id="3.30.540.10">
    <property type="entry name" value="Fructose-1,6-Bisphosphatase, subunit A, domain 1"/>
    <property type="match status" value="1"/>
</dbReference>
<organism evidence="2 3">
    <name type="scientific">Prochlorococcus marinus str. MIT 9116</name>
    <dbReference type="NCBI Taxonomy" id="167544"/>
    <lineage>
        <taxon>Bacteria</taxon>
        <taxon>Bacillati</taxon>
        <taxon>Cyanobacteriota</taxon>
        <taxon>Cyanophyceae</taxon>
        <taxon>Synechococcales</taxon>
        <taxon>Prochlorococcaceae</taxon>
        <taxon>Prochlorococcus</taxon>
    </lineage>
</organism>
<sequence>MIKLPSGVEIKDLIDDLKLFSWEASEILLYYSQILKDSSNKSNIIKNNNIEDPVTLADLNVNKLIIQRINEKYKDIGWKILSEENVKMESGYCDLNSDWVWVLDPLDGTKDFIQGTENYAMHLALNYKQSPYLGVVLIPERDELWIADGEKVWCENRGSQKVISCNSISKDLKEMVIVTSKNHRNLNLNKLIKKVGFKEVKIMGSIGCKIASIIRGESDIYICLSLPDRSSPKDWDFSAPEAILKAAGGAITNLENKSLSYGKKDFAQEGIIIASNNKLTHKKVCFEIRQIIKRYDLYPL</sequence>
<accession>A0A0A1ZUE9</accession>
<gene>
    <name evidence="2" type="ORF">EU93_0204</name>
</gene>
<dbReference type="PANTHER" id="PTHR43028:SF1">
    <property type="entry name" value="AMMONIUM TRANSPORT PROTEIN"/>
    <property type="match status" value="1"/>
</dbReference>
<dbReference type="SUPFAM" id="SSF56655">
    <property type="entry name" value="Carbohydrate phosphatase"/>
    <property type="match status" value="1"/>
</dbReference>
<dbReference type="RefSeq" id="WP_032512969.1">
    <property type="nucleotide sequence ID" value="NZ_JNAJ01000004.1"/>
</dbReference>
<protein>
    <submittedName>
        <fullName evidence="2">3'(2'),5'-bisphosphate nucleotidase</fullName>
        <ecNumber evidence="2">3.1.3.7</ecNumber>
    </submittedName>
</protein>
<comment type="caution">
    <text evidence="2">The sequence shown here is derived from an EMBL/GenBank/DDBJ whole genome shotgun (WGS) entry which is preliminary data.</text>
</comment>
<dbReference type="PRINTS" id="PR00377">
    <property type="entry name" value="IMPHPHTASES"/>
</dbReference>
<dbReference type="EC" id="3.1.3.7" evidence="2"/>
<name>A0A0A1ZUE9_PROMR</name>
<dbReference type="Gene3D" id="3.40.190.80">
    <property type="match status" value="1"/>
</dbReference>
<keyword evidence="1" id="KW-0479">Metal-binding</keyword>
<keyword evidence="1" id="KW-0460">Magnesium</keyword>
<dbReference type="InterPro" id="IPR000760">
    <property type="entry name" value="Inositol_monophosphatase-like"/>
</dbReference>